<dbReference type="EMBL" id="CP054490">
    <property type="protein sequence ID" value="QKQ23676.1"/>
    <property type="molecule type" value="Genomic_DNA"/>
</dbReference>
<name>A0A6N0HMW0_9GAMM</name>
<accession>A0A6N0HMW0</accession>
<sequence>MLLLSCSDDNQESTFQQLCRIPGILQSAENAKLSFEVNGKVKSVYANLGD</sequence>
<dbReference type="KEGG" id="reo:HUE58_00305"/>
<dbReference type="Proteomes" id="UP000509429">
    <property type="component" value="Chromosome"/>
</dbReference>
<evidence type="ECO:0000313" key="2">
    <source>
        <dbReference type="Proteomes" id="UP000509429"/>
    </source>
</evidence>
<gene>
    <name evidence="1" type="ORF">HUE58_00305</name>
</gene>
<proteinExistence type="predicted"/>
<dbReference type="RefSeq" id="WP_174605116.1">
    <property type="nucleotide sequence ID" value="NZ_CP054490.1"/>
</dbReference>
<dbReference type="AlphaFoldDB" id="A0A6N0HMW0"/>
<evidence type="ECO:0000313" key="1">
    <source>
        <dbReference type="EMBL" id="QKQ23676.1"/>
    </source>
</evidence>
<keyword evidence="2" id="KW-1185">Reference proteome</keyword>
<protein>
    <submittedName>
        <fullName evidence="1">Uncharacterized protein</fullName>
    </submittedName>
</protein>
<organism evidence="1 2">
    <name type="scientific">Candidatus Ruthia endofausta</name>
    <dbReference type="NCBI Taxonomy" id="2738852"/>
    <lineage>
        <taxon>Bacteria</taxon>
        <taxon>Pseudomonadati</taxon>
        <taxon>Pseudomonadota</taxon>
        <taxon>Gammaproteobacteria</taxon>
        <taxon>Candidatus Pseudothioglobaceae</taxon>
        <taxon>Candidatus Ruthturnera</taxon>
    </lineage>
</organism>
<reference evidence="1 2" key="1">
    <citation type="submission" date="2020-05" db="EMBL/GenBank/DDBJ databases">
        <title>Horizontal transmission and recombination maintain forever young bacterial symbiont genomes.</title>
        <authorList>
            <person name="Russell S.L."/>
            <person name="Pepper-Tunick E."/>
            <person name="Svedberg J."/>
            <person name="Byrne A."/>
            <person name="Ruelas Castillo J."/>
            <person name="Vollmers C."/>
            <person name="Beinart R.A."/>
            <person name="Corbett-Detig R."/>
        </authorList>
    </citation>
    <scope>NUCLEOTIDE SEQUENCE [LARGE SCALE GENOMIC DNA]</scope>
    <source>
        <strain evidence="1">JDF_Ridge</strain>
    </source>
</reference>